<feature type="non-terminal residue" evidence="1">
    <location>
        <position position="1"/>
    </location>
</feature>
<keyword evidence="2" id="KW-1185">Reference proteome</keyword>
<name>A0ABQ8DA62_BRANA</name>
<sequence>KKKIETTLPPRGFAVKEVTVRVKHLAKTQIRQVKHTILSSGAVTPGVFAEILELLQGTVTQHLSEKQKQPIDLTLPLSNERLDGLVTATKVAPHRVWVSPKRGSSFSHEPLAHEDVLYLGELLPQICLHCTSPVMVVICFDSRFSRLCIVPRLFVAHGYGGGIVSSLRLRLDCDL</sequence>
<dbReference type="EMBL" id="JAGKQM010000005">
    <property type="protein sequence ID" value="KAH0926246.1"/>
    <property type="molecule type" value="Genomic_DNA"/>
</dbReference>
<organism evidence="1 2">
    <name type="scientific">Brassica napus</name>
    <name type="common">Rape</name>
    <dbReference type="NCBI Taxonomy" id="3708"/>
    <lineage>
        <taxon>Eukaryota</taxon>
        <taxon>Viridiplantae</taxon>
        <taxon>Streptophyta</taxon>
        <taxon>Embryophyta</taxon>
        <taxon>Tracheophyta</taxon>
        <taxon>Spermatophyta</taxon>
        <taxon>Magnoliopsida</taxon>
        <taxon>eudicotyledons</taxon>
        <taxon>Gunneridae</taxon>
        <taxon>Pentapetalae</taxon>
        <taxon>rosids</taxon>
        <taxon>malvids</taxon>
        <taxon>Brassicales</taxon>
        <taxon>Brassicaceae</taxon>
        <taxon>Brassiceae</taxon>
        <taxon>Brassica</taxon>
    </lineage>
</organism>
<protein>
    <submittedName>
        <fullName evidence="1">Uncharacterized protein</fullName>
    </submittedName>
</protein>
<reference evidence="1 2" key="1">
    <citation type="submission" date="2021-05" db="EMBL/GenBank/DDBJ databases">
        <title>Genome Assembly of Synthetic Allotetraploid Brassica napus Reveals Homoeologous Exchanges between Subgenomes.</title>
        <authorList>
            <person name="Davis J.T."/>
        </authorList>
    </citation>
    <scope>NUCLEOTIDE SEQUENCE [LARGE SCALE GENOMIC DNA]</scope>
    <source>
        <strain evidence="2">cv. Da-Ae</strain>
        <tissue evidence="1">Seedling</tissue>
    </source>
</reference>
<evidence type="ECO:0000313" key="1">
    <source>
        <dbReference type="EMBL" id="KAH0926246.1"/>
    </source>
</evidence>
<evidence type="ECO:0000313" key="2">
    <source>
        <dbReference type="Proteomes" id="UP000824890"/>
    </source>
</evidence>
<dbReference type="Proteomes" id="UP000824890">
    <property type="component" value="Unassembled WGS sequence"/>
</dbReference>
<gene>
    <name evidence="1" type="ORF">HID58_018502</name>
</gene>
<accession>A0ABQ8DA62</accession>
<comment type="caution">
    <text evidence="1">The sequence shown here is derived from an EMBL/GenBank/DDBJ whole genome shotgun (WGS) entry which is preliminary data.</text>
</comment>
<proteinExistence type="predicted"/>